<keyword evidence="11" id="KW-1185">Reference proteome</keyword>
<dbReference type="SUPFAM" id="SSF52943">
    <property type="entry name" value="ATP synthase (F1-ATPase), gamma subunit"/>
    <property type="match status" value="1"/>
</dbReference>
<comment type="similarity">
    <text evidence="3">Belongs to the ATPase gamma chain family.</text>
</comment>
<dbReference type="Gene3D" id="3.40.1380.10">
    <property type="match status" value="1"/>
</dbReference>
<dbReference type="PANTHER" id="PTHR11693:SF22">
    <property type="entry name" value="ATP SYNTHASE SUBUNIT GAMMA, MITOCHONDRIAL"/>
    <property type="match status" value="1"/>
</dbReference>
<keyword evidence="6" id="KW-0406">Ion transport</keyword>
<evidence type="ECO:0000256" key="7">
    <source>
        <dbReference type="ARBA" id="ARBA00023136"/>
    </source>
</evidence>
<dbReference type="CDD" id="cd12151">
    <property type="entry name" value="F1-ATPase_gamma"/>
    <property type="match status" value="1"/>
</dbReference>
<protein>
    <submittedName>
        <fullName evidence="10">F0F1 ATP synthase subunit gamma</fullName>
    </submittedName>
</protein>
<evidence type="ECO:0000313" key="10">
    <source>
        <dbReference type="EMBL" id="NNU80081.1"/>
    </source>
</evidence>
<proteinExistence type="inferred from homology"/>
<evidence type="ECO:0000256" key="1">
    <source>
        <dbReference type="ARBA" id="ARBA00003456"/>
    </source>
</evidence>
<dbReference type="Proteomes" id="UP000572377">
    <property type="component" value="Unassembled WGS sequence"/>
</dbReference>
<evidence type="ECO:0000256" key="8">
    <source>
        <dbReference type="ARBA" id="ARBA00023196"/>
    </source>
</evidence>
<sequence>MQTLESLSDALETTADIQSIVRTMKALSSVSIRQYEQAEAAMANYARTVELGLMAVLRQRRVAGLPPPGSDRAAGTTALIVVGSDRGLCGGYNDRIARFARSRMVDGPVELGVVGARVAARLEAAGTPLAFALNLPGSVEGLARLVQQLIVEIDRWTRAQGIGQVWLVHNRREGRAAAQPRAHHLLPLPDSYLRKLTDADWPGRSLPQFRMEPDRLMSWLVQQRLFVVIYRALAEALASEHASRLAAMQAAERNIEERRDDLQQLFRQRRQETITRELLDLVSGFEAASASDRGA</sequence>
<keyword evidence="9" id="KW-0066">ATP synthesis</keyword>
<dbReference type="GO" id="GO:0046933">
    <property type="term" value="F:proton-transporting ATP synthase activity, rotational mechanism"/>
    <property type="evidence" value="ECO:0007669"/>
    <property type="project" value="InterPro"/>
</dbReference>
<dbReference type="Pfam" id="PF00231">
    <property type="entry name" value="ATP-synt"/>
    <property type="match status" value="1"/>
</dbReference>
<evidence type="ECO:0000256" key="2">
    <source>
        <dbReference type="ARBA" id="ARBA00004170"/>
    </source>
</evidence>
<comment type="caution">
    <text evidence="10">The sequence shown here is derived from an EMBL/GenBank/DDBJ whole genome shotgun (WGS) entry which is preliminary data.</text>
</comment>
<evidence type="ECO:0000256" key="6">
    <source>
        <dbReference type="ARBA" id="ARBA00023065"/>
    </source>
</evidence>
<evidence type="ECO:0000256" key="5">
    <source>
        <dbReference type="ARBA" id="ARBA00022781"/>
    </source>
</evidence>
<dbReference type="PANTHER" id="PTHR11693">
    <property type="entry name" value="ATP SYNTHASE GAMMA CHAIN"/>
    <property type="match status" value="1"/>
</dbReference>
<evidence type="ECO:0000256" key="4">
    <source>
        <dbReference type="ARBA" id="ARBA00022448"/>
    </source>
</evidence>
<comment type="function">
    <text evidence="1">Produces ATP from ADP in the presence of a proton gradient across the membrane. The gamma chain is believed to be important in regulating ATPase activity and the flow of protons through the CF(0) complex.</text>
</comment>
<dbReference type="GO" id="GO:0045259">
    <property type="term" value="C:proton-transporting ATP synthase complex"/>
    <property type="evidence" value="ECO:0007669"/>
    <property type="project" value="UniProtKB-KW"/>
</dbReference>
<keyword evidence="8" id="KW-0139">CF(1)</keyword>
<evidence type="ECO:0000313" key="11">
    <source>
        <dbReference type="Proteomes" id="UP000572377"/>
    </source>
</evidence>
<keyword evidence="5" id="KW-0375">Hydrogen ion transport</keyword>
<keyword evidence="4" id="KW-0813">Transport</keyword>
<dbReference type="AlphaFoldDB" id="A0A849L1F9"/>
<dbReference type="PRINTS" id="PR00126">
    <property type="entry name" value="ATPASEGAMMA"/>
</dbReference>
<gene>
    <name evidence="10" type="ORF">HMH01_06485</name>
</gene>
<organism evidence="10 11">
    <name type="scientific">Halovulum dunhuangense</name>
    <dbReference type="NCBI Taxonomy" id="1505036"/>
    <lineage>
        <taxon>Bacteria</taxon>
        <taxon>Pseudomonadati</taxon>
        <taxon>Pseudomonadota</taxon>
        <taxon>Alphaproteobacteria</taxon>
        <taxon>Rhodobacterales</taxon>
        <taxon>Paracoccaceae</taxon>
        <taxon>Halovulum</taxon>
    </lineage>
</organism>
<dbReference type="EMBL" id="JABFBC010000001">
    <property type="protein sequence ID" value="NNU80081.1"/>
    <property type="molecule type" value="Genomic_DNA"/>
</dbReference>
<dbReference type="InterPro" id="IPR035968">
    <property type="entry name" value="ATP_synth_F1_ATPase_gsu"/>
</dbReference>
<evidence type="ECO:0000256" key="3">
    <source>
        <dbReference type="ARBA" id="ARBA00007681"/>
    </source>
</evidence>
<dbReference type="Gene3D" id="1.10.287.80">
    <property type="entry name" value="ATP synthase, gamma subunit, helix hairpin domain"/>
    <property type="match status" value="1"/>
</dbReference>
<keyword evidence="7" id="KW-0472">Membrane</keyword>
<dbReference type="RefSeq" id="WP_171323542.1">
    <property type="nucleotide sequence ID" value="NZ_JABFBC010000001.1"/>
</dbReference>
<name>A0A849L1F9_9RHOB</name>
<comment type="subcellular location">
    <subcellularLocation>
        <location evidence="2">Membrane</location>
        <topology evidence="2">Peripheral membrane protein</topology>
    </subcellularLocation>
</comment>
<dbReference type="InterPro" id="IPR000131">
    <property type="entry name" value="ATP_synth_F1_gsu"/>
</dbReference>
<reference evidence="10 11" key="1">
    <citation type="submission" date="2020-05" db="EMBL/GenBank/DDBJ databases">
        <title>Gimesia benthica sp. nov., a novel planctomycete isolated from a deep-sea water sample of the Northwest Indian Ocean.</title>
        <authorList>
            <person name="Wang J."/>
            <person name="Ruan C."/>
            <person name="Song L."/>
            <person name="Zhu Y."/>
            <person name="Li A."/>
            <person name="Zheng X."/>
            <person name="Wang L."/>
            <person name="Lu Z."/>
            <person name="Huang Y."/>
            <person name="Du W."/>
            <person name="Zhou Y."/>
            <person name="Huang L."/>
            <person name="Dai X."/>
        </authorList>
    </citation>
    <scope>NUCLEOTIDE SEQUENCE [LARGE SCALE GENOMIC DNA]</scope>
    <source>
        <strain evidence="10 11">YYQ-30</strain>
    </source>
</reference>
<evidence type="ECO:0000256" key="9">
    <source>
        <dbReference type="ARBA" id="ARBA00023310"/>
    </source>
</evidence>
<accession>A0A849L1F9</accession>